<keyword evidence="3" id="KW-1185">Reference proteome</keyword>
<evidence type="ECO:0000256" key="1">
    <source>
        <dbReference type="SAM" id="MobiDB-lite"/>
    </source>
</evidence>
<feature type="compositionally biased region" description="Basic and acidic residues" evidence="1">
    <location>
        <begin position="48"/>
        <end position="60"/>
    </location>
</feature>
<accession>A0A4Q1BHL6</accession>
<dbReference type="AlphaFoldDB" id="A0A4Q1BHL6"/>
<name>A0A4Q1BHL6_TREME</name>
<dbReference type="InParanoid" id="A0A4Q1BHL6"/>
<comment type="caution">
    <text evidence="2">The sequence shown here is derived from an EMBL/GenBank/DDBJ whole genome shotgun (WGS) entry which is preliminary data.</text>
</comment>
<protein>
    <submittedName>
        <fullName evidence="2">Uncharacterized protein</fullName>
    </submittedName>
</protein>
<proteinExistence type="predicted"/>
<feature type="region of interest" description="Disordered" evidence="1">
    <location>
        <begin position="28"/>
        <end position="60"/>
    </location>
</feature>
<evidence type="ECO:0000313" key="2">
    <source>
        <dbReference type="EMBL" id="RXK37103.1"/>
    </source>
</evidence>
<organism evidence="2 3">
    <name type="scientific">Tremella mesenterica</name>
    <name type="common">Jelly fungus</name>
    <dbReference type="NCBI Taxonomy" id="5217"/>
    <lineage>
        <taxon>Eukaryota</taxon>
        <taxon>Fungi</taxon>
        <taxon>Dikarya</taxon>
        <taxon>Basidiomycota</taxon>
        <taxon>Agaricomycotina</taxon>
        <taxon>Tremellomycetes</taxon>
        <taxon>Tremellales</taxon>
        <taxon>Tremellaceae</taxon>
        <taxon>Tremella</taxon>
    </lineage>
</organism>
<dbReference type="Proteomes" id="UP000289152">
    <property type="component" value="Unassembled WGS sequence"/>
</dbReference>
<dbReference type="EMBL" id="SDIL01000077">
    <property type="protein sequence ID" value="RXK37103.1"/>
    <property type="molecule type" value="Genomic_DNA"/>
</dbReference>
<reference evidence="2 3" key="1">
    <citation type="submission" date="2016-06" db="EMBL/GenBank/DDBJ databases">
        <title>Evolution of pathogenesis and genome organization in the Tremellales.</title>
        <authorList>
            <person name="Cuomo C."/>
            <person name="Litvintseva A."/>
            <person name="Heitman J."/>
            <person name="Chen Y."/>
            <person name="Sun S."/>
            <person name="Springer D."/>
            <person name="Dromer F."/>
            <person name="Young S."/>
            <person name="Zeng Q."/>
            <person name="Chapman S."/>
            <person name="Gujja S."/>
            <person name="Saif S."/>
            <person name="Birren B."/>
        </authorList>
    </citation>
    <scope>NUCLEOTIDE SEQUENCE [LARGE SCALE GENOMIC DNA]</scope>
    <source>
        <strain evidence="2 3">ATCC 28783</strain>
    </source>
</reference>
<gene>
    <name evidence="2" type="ORF">M231_05619</name>
</gene>
<sequence length="109" mass="12191">MAPVPLQLPLPLPLRLFGEALIKSKGNRIARDQARPRTGRLKPWALAERPRSARDGDRGSRLLVPGGTRIQWSKWSWTTTTTTTSAEMFGLRSYDGEKRHGVGVVERSL</sequence>
<evidence type="ECO:0000313" key="3">
    <source>
        <dbReference type="Proteomes" id="UP000289152"/>
    </source>
</evidence>